<evidence type="ECO:0000313" key="17">
    <source>
        <dbReference type="EMBL" id="MFC4404207.1"/>
    </source>
</evidence>
<dbReference type="RefSeq" id="WP_390252746.1">
    <property type="nucleotide sequence ID" value="NZ_JBHSDT010000008.1"/>
</dbReference>
<dbReference type="EMBL" id="JBHSDT010000008">
    <property type="protein sequence ID" value="MFC4404207.1"/>
    <property type="molecule type" value="Genomic_DNA"/>
</dbReference>
<evidence type="ECO:0000256" key="2">
    <source>
        <dbReference type="ARBA" id="ARBA00004236"/>
    </source>
</evidence>
<keyword evidence="8" id="KW-0133">Cell shape</keyword>
<gene>
    <name evidence="17" type="ORF">ACFOY7_14155</name>
</gene>
<evidence type="ECO:0000256" key="13">
    <source>
        <dbReference type="ARBA" id="ARBA00034000"/>
    </source>
</evidence>
<protein>
    <recommendedName>
        <fullName evidence="5">serine-type D-Ala-D-Ala carboxypeptidase</fullName>
        <ecNumber evidence="5">3.4.16.4</ecNumber>
    </recommendedName>
</protein>
<feature type="domain" description="Penicillin-binding protein dimerisation" evidence="16">
    <location>
        <begin position="67"/>
        <end position="310"/>
    </location>
</feature>
<proteinExistence type="inferred from homology"/>
<dbReference type="Gene3D" id="3.90.1310.10">
    <property type="entry name" value="Penicillin-binding protein 2a (Domain 2)"/>
    <property type="match status" value="1"/>
</dbReference>
<name>A0ABV8WY46_9BACI</name>
<dbReference type="InterPro" id="IPR012338">
    <property type="entry name" value="Beta-lactam/transpept-like"/>
</dbReference>
<feature type="transmembrane region" description="Helical" evidence="14">
    <location>
        <begin position="20"/>
        <end position="44"/>
    </location>
</feature>
<evidence type="ECO:0000256" key="1">
    <source>
        <dbReference type="ARBA" id="ARBA00004167"/>
    </source>
</evidence>
<evidence type="ECO:0000313" key="18">
    <source>
        <dbReference type="Proteomes" id="UP001595882"/>
    </source>
</evidence>
<evidence type="ECO:0000256" key="10">
    <source>
        <dbReference type="ARBA" id="ARBA00022989"/>
    </source>
</evidence>
<evidence type="ECO:0000256" key="3">
    <source>
        <dbReference type="ARBA" id="ARBA00004752"/>
    </source>
</evidence>
<reference evidence="18" key="1">
    <citation type="journal article" date="2019" name="Int. J. Syst. Evol. Microbiol.">
        <title>The Global Catalogue of Microorganisms (GCM) 10K type strain sequencing project: providing services to taxonomists for standard genome sequencing and annotation.</title>
        <authorList>
            <consortium name="The Broad Institute Genomics Platform"/>
            <consortium name="The Broad Institute Genome Sequencing Center for Infectious Disease"/>
            <person name="Wu L."/>
            <person name="Ma J."/>
        </authorList>
    </citation>
    <scope>NUCLEOTIDE SEQUENCE [LARGE SCALE GENOMIC DNA]</scope>
    <source>
        <strain evidence="18">CCUG 37865</strain>
    </source>
</reference>
<dbReference type="InterPro" id="IPR001460">
    <property type="entry name" value="PCN-bd_Tpept"/>
</dbReference>
<organism evidence="17 18">
    <name type="scientific">Gracilibacillus xinjiangensis</name>
    <dbReference type="NCBI Taxonomy" id="1193282"/>
    <lineage>
        <taxon>Bacteria</taxon>
        <taxon>Bacillati</taxon>
        <taxon>Bacillota</taxon>
        <taxon>Bacilli</taxon>
        <taxon>Bacillales</taxon>
        <taxon>Bacillaceae</taxon>
        <taxon>Gracilibacillus</taxon>
    </lineage>
</organism>
<evidence type="ECO:0000256" key="7">
    <source>
        <dbReference type="ARBA" id="ARBA00022692"/>
    </source>
</evidence>
<dbReference type="Gene3D" id="3.40.710.10">
    <property type="entry name" value="DD-peptidase/beta-lactamase superfamily"/>
    <property type="match status" value="1"/>
</dbReference>
<dbReference type="Pfam" id="PF00905">
    <property type="entry name" value="Transpeptidase"/>
    <property type="match status" value="1"/>
</dbReference>
<accession>A0ABV8WY46</accession>
<sequence>MLTENKLLKRTKKKKKKAQLPFRLNILFVAVFFVFSLLIVQLGVVQILNGEEAQRKIDQTENTPSEKPVPRGKMYDRNYELVLDNIAVKSITYTPPKNGESAMSRLELAEKLAEYITIIKDSDELEKKITERDKQEYFYLLNSEDVADRLSDEEKELDAGEKYQLELESITEEDLNTIEWTSELLNILAIKKELDSAYELSPHVIVNEGITDEEYAQVAEHLHDLPGIDATIDWERDKVYGKTLSSFIGNITSAEEGIPREKSDFYLANGYTWNDRVGTSGLEQQYEHILRGRKEQVQYTTDSNGNVINSEVVVEGQRGKDLVLTVDMELQKAMDQIVEEELRNALASSNNNGYLEDAMAVMMNPQTGEILGMSAIRYDREKNEFLNNSYRVIYDAHAPGSSIKGATVLAGYQTGVIDLNNNVLSESSIKIKGSDEKKSHRNLGSALNDLQALQESSNIYMMRIAIMMSGATYRYNEPLYNFDFSSFDKLRYYYNQFGLGVETGIDMPFESIGVVGVPADAGNFLDFSFGQFDTYTTLQLAQYVSTIANDGYRVKPHLLKEIREPGSDGESIGPVLEVEDPEVLNRIEMDTKYIERVQEGFKRVFTQGTASGRWAGFPYEVAGKTGTAENPKYKDGEQVAYTENLTLVGYSPAENPEIAFAVLVPNNGGTSASQHPIHHEIGKRIVKKYYELKEKNGSEEEESSETTGTETE</sequence>
<comment type="similarity">
    <text evidence="4">Belongs to the transpeptidase family.</text>
</comment>
<evidence type="ECO:0000259" key="16">
    <source>
        <dbReference type="Pfam" id="PF03717"/>
    </source>
</evidence>
<keyword evidence="9" id="KW-0573">Peptidoglycan synthesis</keyword>
<evidence type="ECO:0000256" key="6">
    <source>
        <dbReference type="ARBA" id="ARBA00022475"/>
    </source>
</evidence>
<keyword evidence="7 14" id="KW-0812">Transmembrane</keyword>
<evidence type="ECO:0000256" key="11">
    <source>
        <dbReference type="ARBA" id="ARBA00023136"/>
    </source>
</evidence>
<keyword evidence="6" id="KW-1003">Cell membrane</keyword>
<evidence type="ECO:0000259" key="15">
    <source>
        <dbReference type="Pfam" id="PF00905"/>
    </source>
</evidence>
<dbReference type="PANTHER" id="PTHR30627:SF2">
    <property type="entry name" value="PEPTIDOGLYCAN D,D-TRANSPEPTIDASE MRDA"/>
    <property type="match status" value="1"/>
</dbReference>
<evidence type="ECO:0000256" key="8">
    <source>
        <dbReference type="ARBA" id="ARBA00022960"/>
    </source>
</evidence>
<keyword evidence="12" id="KW-0961">Cell wall biogenesis/degradation</keyword>
<dbReference type="PANTHER" id="PTHR30627">
    <property type="entry name" value="PEPTIDOGLYCAN D,D-TRANSPEPTIDASE"/>
    <property type="match status" value="1"/>
</dbReference>
<evidence type="ECO:0000256" key="14">
    <source>
        <dbReference type="SAM" id="Phobius"/>
    </source>
</evidence>
<dbReference type="EC" id="3.4.16.4" evidence="5"/>
<dbReference type="Proteomes" id="UP001595882">
    <property type="component" value="Unassembled WGS sequence"/>
</dbReference>
<dbReference type="Gene3D" id="1.10.10.1230">
    <property type="entry name" value="Penicillin-binding protein, N-terminal non-catalytic domain, head sub-domain"/>
    <property type="match status" value="1"/>
</dbReference>
<keyword evidence="11 14" id="KW-0472">Membrane</keyword>
<evidence type="ECO:0000256" key="12">
    <source>
        <dbReference type="ARBA" id="ARBA00023316"/>
    </source>
</evidence>
<dbReference type="SUPFAM" id="SSF56519">
    <property type="entry name" value="Penicillin binding protein dimerisation domain"/>
    <property type="match status" value="1"/>
</dbReference>
<evidence type="ECO:0000256" key="4">
    <source>
        <dbReference type="ARBA" id="ARBA00007171"/>
    </source>
</evidence>
<dbReference type="Pfam" id="PF03717">
    <property type="entry name" value="PBP_dimer"/>
    <property type="match status" value="1"/>
</dbReference>
<feature type="domain" description="Penicillin-binding protein transpeptidase" evidence="15">
    <location>
        <begin position="359"/>
        <end position="685"/>
    </location>
</feature>
<keyword evidence="18" id="KW-1185">Reference proteome</keyword>
<dbReference type="InterPro" id="IPR050515">
    <property type="entry name" value="Beta-lactam/transpept"/>
</dbReference>
<evidence type="ECO:0000256" key="5">
    <source>
        <dbReference type="ARBA" id="ARBA00012448"/>
    </source>
</evidence>
<keyword evidence="10 14" id="KW-1133">Transmembrane helix</keyword>
<dbReference type="SUPFAM" id="SSF56601">
    <property type="entry name" value="beta-lactamase/transpeptidase-like"/>
    <property type="match status" value="1"/>
</dbReference>
<comment type="pathway">
    <text evidence="3">Cell wall biogenesis; peptidoglycan biosynthesis.</text>
</comment>
<dbReference type="InterPro" id="IPR005311">
    <property type="entry name" value="PBP_dimer"/>
</dbReference>
<comment type="subcellular location">
    <subcellularLocation>
        <location evidence="2">Cell membrane</location>
    </subcellularLocation>
    <subcellularLocation>
        <location evidence="1">Membrane</location>
        <topology evidence="1">Single-pass membrane protein</topology>
    </subcellularLocation>
</comment>
<evidence type="ECO:0000256" key="9">
    <source>
        <dbReference type="ARBA" id="ARBA00022984"/>
    </source>
</evidence>
<comment type="catalytic activity">
    <reaction evidence="13">
        <text>Preferential cleavage: (Ac)2-L-Lys-D-Ala-|-D-Ala. Also transpeptidation of peptidyl-alanyl moieties that are N-acyl substituents of D-alanine.</text>
        <dbReference type="EC" id="3.4.16.4"/>
    </reaction>
</comment>
<comment type="caution">
    <text evidence="17">The sequence shown here is derived from an EMBL/GenBank/DDBJ whole genome shotgun (WGS) entry which is preliminary data.</text>
</comment>
<dbReference type="InterPro" id="IPR036138">
    <property type="entry name" value="PBP_dimer_sf"/>
</dbReference>